<name>A0ACC2MGQ5_PERAE</name>
<evidence type="ECO:0000313" key="2">
    <source>
        <dbReference type="Proteomes" id="UP001234297"/>
    </source>
</evidence>
<proteinExistence type="predicted"/>
<comment type="caution">
    <text evidence="1">The sequence shown here is derived from an EMBL/GenBank/DDBJ whole genome shotgun (WGS) entry which is preliminary data.</text>
</comment>
<protein>
    <submittedName>
        <fullName evidence="1">Uncharacterized protein</fullName>
    </submittedName>
</protein>
<dbReference type="Proteomes" id="UP001234297">
    <property type="component" value="Chromosome 2"/>
</dbReference>
<evidence type="ECO:0000313" key="1">
    <source>
        <dbReference type="EMBL" id="KAJ8644937.1"/>
    </source>
</evidence>
<organism evidence="1 2">
    <name type="scientific">Persea americana</name>
    <name type="common">Avocado</name>
    <dbReference type="NCBI Taxonomy" id="3435"/>
    <lineage>
        <taxon>Eukaryota</taxon>
        <taxon>Viridiplantae</taxon>
        <taxon>Streptophyta</taxon>
        <taxon>Embryophyta</taxon>
        <taxon>Tracheophyta</taxon>
        <taxon>Spermatophyta</taxon>
        <taxon>Magnoliopsida</taxon>
        <taxon>Magnoliidae</taxon>
        <taxon>Laurales</taxon>
        <taxon>Lauraceae</taxon>
        <taxon>Persea</taxon>
    </lineage>
</organism>
<sequence length="265" mass="29925">MSNFGSTEALAYRYRMRPIKEDETAPPKPLLYDEDNNISSQILLGQEVEALRFIPFDPKTDSWELTTKMKEYVAKTGLQHLAELKKSKIDHAIINALIERWRPQTNTFHFVCGETTITLGDISYLYGLPIDGKAVMGSIWSDKRKLSETCSRLLGVKDSSRPQLGEGPIECALPRKAERQHDVDRVTIPWRKTTFSSAHSPPSIKTRKPKSPVGCAAHEPVQRRRKAELLPPLVSSYPSKSRKGDPLPKPKCILSSDELTLLEKF</sequence>
<accession>A0ACC2MGQ5</accession>
<gene>
    <name evidence="1" type="ORF">MRB53_006685</name>
</gene>
<reference evidence="1 2" key="1">
    <citation type="journal article" date="2022" name="Hortic Res">
        <title>A haplotype resolved chromosomal level avocado genome allows analysis of novel avocado genes.</title>
        <authorList>
            <person name="Nath O."/>
            <person name="Fletcher S.J."/>
            <person name="Hayward A."/>
            <person name="Shaw L.M."/>
            <person name="Masouleh A.K."/>
            <person name="Furtado A."/>
            <person name="Henry R.J."/>
            <person name="Mitter N."/>
        </authorList>
    </citation>
    <scope>NUCLEOTIDE SEQUENCE [LARGE SCALE GENOMIC DNA]</scope>
    <source>
        <strain evidence="2">cv. Hass</strain>
    </source>
</reference>
<dbReference type="EMBL" id="CM056810">
    <property type="protein sequence ID" value="KAJ8644937.1"/>
    <property type="molecule type" value="Genomic_DNA"/>
</dbReference>
<keyword evidence="2" id="KW-1185">Reference proteome</keyword>